<gene>
    <name evidence="3" type="ORF">FYJ44_09410</name>
</gene>
<dbReference type="Gene3D" id="3.20.20.450">
    <property type="entry name" value="EAL domain"/>
    <property type="match status" value="1"/>
</dbReference>
<evidence type="ECO:0000313" key="3">
    <source>
        <dbReference type="EMBL" id="MSS28245.1"/>
    </source>
</evidence>
<dbReference type="PIRSF" id="PIRSF003180">
    <property type="entry name" value="DiGMPpdiest_YuxH"/>
    <property type="match status" value="1"/>
</dbReference>
<accession>A0A6L5XM87</accession>
<dbReference type="Pfam" id="PF00563">
    <property type="entry name" value="EAL"/>
    <property type="match status" value="1"/>
</dbReference>
<dbReference type="InterPro" id="IPR014408">
    <property type="entry name" value="dGMP_Pdiesterase_EAL/HD-GYP"/>
</dbReference>
<dbReference type="Pfam" id="PF08668">
    <property type="entry name" value="HDOD"/>
    <property type="match status" value="1"/>
</dbReference>
<dbReference type="PANTHER" id="PTHR33525">
    <property type="match status" value="1"/>
</dbReference>
<sequence length="415" mass="46642">MLFFARQPIFTARGNLYGYELLFRDQFNLTAANIRNQSQATSEIIVDGIAFASSHTAPHAKVFINIPDDLLRTGIPESISPGRCVLEILETVPCTRENVEVLRHLKSQGYTLALDDYTGQPDMEGFVEIADIVKVDLRSASAEQLSQVSRALRHRGVTMLAEKVESSEEAHWARENGYELLQGFYFQRPELISAKRLAPDAHTKLRVLCYLMSGNVKLQKLQMLLSHSPQLALRLLNFANSVAFSVTTRIDSIKQAIAFIGLDRLCRWLAAMLIADQFHTSDTARELTTICIFRAHFLRNTAAFIGRPYAEQLFALGLFSTLDAMYHMSFEDLLARTSLSEDVRNALTRKEGCFYPWLNAVLCLEAGNVDEARRIFGGLGVQHMGDVVKIYRAAMTLATNLHLDDKADDAHYFSN</sequence>
<name>A0A6L5XM87_9BACT</name>
<dbReference type="InterPro" id="IPR035919">
    <property type="entry name" value="EAL_sf"/>
</dbReference>
<dbReference type="Proteomes" id="UP000477488">
    <property type="component" value="Unassembled WGS sequence"/>
</dbReference>
<proteinExistence type="predicted"/>
<dbReference type="PANTHER" id="PTHR33525:SF4">
    <property type="entry name" value="CYCLIC DI-GMP PHOSPHODIESTERASE CDGJ"/>
    <property type="match status" value="1"/>
</dbReference>
<protein>
    <submittedName>
        <fullName evidence="3">HDOD domain-containing protein</fullName>
    </submittedName>
</protein>
<dbReference type="InterPro" id="IPR001633">
    <property type="entry name" value="EAL_dom"/>
</dbReference>
<dbReference type="SMART" id="SM00052">
    <property type="entry name" value="EAL"/>
    <property type="match status" value="1"/>
</dbReference>
<dbReference type="InterPro" id="IPR052340">
    <property type="entry name" value="RNase_Y/CdgJ"/>
</dbReference>
<evidence type="ECO:0000259" key="2">
    <source>
        <dbReference type="PROSITE" id="PS51833"/>
    </source>
</evidence>
<feature type="domain" description="HDOD" evidence="2">
    <location>
        <begin position="197"/>
        <end position="385"/>
    </location>
</feature>
<dbReference type="PROSITE" id="PS51833">
    <property type="entry name" value="HDOD"/>
    <property type="match status" value="1"/>
</dbReference>
<dbReference type="AlphaFoldDB" id="A0A6L5XM87"/>
<dbReference type="Gene3D" id="1.10.3210.10">
    <property type="entry name" value="Hypothetical protein af1432"/>
    <property type="match status" value="1"/>
</dbReference>
<evidence type="ECO:0000259" key="1">
    <source>
        <dbReference type="PROSITE" id="PS50883"/>
    </source>
</evidence>
<dbReference type="EMBL" id="VUMH01000009">
    <property type="protein sequence ID" value="MSS28245.1"/>
    <property type="molecule type" value="Genomic_DNA"/>
</dbReference>
<comment type="caution">
    <text evidence="3">The sequence shown here is derived from an EMBL/GenBank/DDBJ whole genome shotgun (WGS) entry which is preliminary data.</text>
</comment>
<keyword evidence="4" id="KW-1185">Reference proteome</keyword>
<feature type="domain" description="EAL" evidence="1">
    <location>
        <begin position="1"/>
        <end position="203"/>
    </location>
</feature>
<dbReference type="PROSITE" id="PS50883">
    <property type="entry name" value="EAL"/>
    <property type="match status" value="1"/>
</dbReference>
<dbReference type="InterPro" id="IPR013976">
    <property type="entry name" value="HDOD"/>
</dbReference>
<dbReference type="SUPFAM" id="SSF109604">
    <property type="entry name" value="HD-domain/PDEase-like"/>
    <property type="match status" value="1"/>
</dbReference>
<reference evidence="3 4" key="1">
    <citation type="submission" date="2019-09" db="EMBL/GenBank/DDBJ databases">
        <title>In-depth cultivation of the pig gut microbiome towards novel bacterial diversity and tailored functional studies.</title>
        <authorList>
            <person name="Wylensek D."/>
            <person name="Hitch T.C.A."/>
            <person name="Clavel T."/>
        </authorList>
    </citation>
    <scope>NUCLEOTIDE SEQUENCE [LARGE SCALE GENOMIC DNA]</scope>
    <source>
        <strain evidence="3 4">PG-178-WT-4</strain>
    </source>
</reference>
<organism evidence="3 4">
    <name type="scientific">Desulfovibrio porci</name>
    <dbReference type="NCBI Taxonomy" id="2605782"/>
    <lineage>
        <taxon>Bacteria</taxon>
        <taxon>Pseudomonadati</taxon>
        <taxon>Thermodesulfobacteriota</taxon>
        <taxon>Desulfovibrionia</taxon>
        <taxon>Desulfovibrionales</taxon>
        <taxon>Desulfovibrionaceae</taxon>
        <taxon>Desulfovibrio</taxon>
    </lineage>
</organism>
<dbReference type="SUPFAM" id="SSF141868">
    <property type="entry name" value="EAL domain-like"/>
    <property type="match status" value="1"/>
</dbReference>
<evidence type="ECO:0000313" key="4">
    <source>
        <dbReference type="Proteomes" id="UP000477488"/>
    </source>
</evidence>